<dbReference type="STRING" id="1797724.A3A48_03735"/>
<proteinExistence type="predicted"/>
<evidence type="ECO:0000313" key="1">
    <source>
        <dbReference type="EMBL" id="OGD95520.1"/>
    </source>
</evidence>
<sequence length="96" mass="11513">MTIDDFRIKIKKYDRIKQVVISNVIVCDTIEHRGYIARYTELKQSPYTSQWIVSPPSVKMRGKSNKYFWIVNILDTELWHKLQKKIIQAVIEYTNH</sequence>
<accession>A0A1F5GUF6</accession>
<dbReference type="EMBL" id="MFBN01000018">
    <property type="protein sequence ID" value="OGD95520.1"/>
    <property type="molecule type" value="Genomic_DNA"/>
</dbReference>
<name>A0A1F5GUF6_9BACT</name>
<reference evidence="1 2" key="1">
    <citation type="journal article" date="2016" name="Nat. Commun.">
        <title>Thousands of microbial genomes shed light on interconnected biogeochemical processes in an aquifer system.</title>
        <authorList>
            <person name="Anantharaman K."/>
            <person name="Brown C.T."/>
            <person name="Hug L.A."/>
            <person name="Sharon I."/>
            <person name="Castelle C.J."/>
            <person name="Probst A.J."/>
            <person name="Thomas B.C."/>
            <person name="Singh A."/>
            <person name="Wilkins M.J."/>
            <person name="Karaoz U."/>
            <person name="Brodie E.L."/>
            <person name="Williams K.H."/>
            <person name="Hubbard S.S."/>
            <person name="Banfield J.F."/>
        </authorList>
    </citation>
    <scope>NUCLEOTIDE SEQUENCE [LARGE SCALE GENOMIC DNA]</scope>
</reference>
<dbReference type="AlphaFoldDB" id="A0A1F5GUF6"/>
<protein>
    <submittedName>
        <fullName evidence="1">Uncharacterized protein</fullName>
    </submittedName>
</protein>
<evidence type="ECO:0000313" key="2">
    <source>
        <dbReference type="Proteomes" id="UP000178336"/>
    </source>
</evidence>
<gene>
    <name evidence="1" type="ORF">A3A48_03735</name>
</gene>
<dbReference type="Proteomes" id="UP000178336">
    <property type="component" value="Unassembled WGS sequence"/>
</dbReference>
<organism evidence="1 2">
    <name type="scientific">Candidatus Curtissbacteria bacterium RIFCSPLOWO2_01_FULL_37_9</name>
    <dbReference type="NCBI Taxonomy" id="1797724"/>
    <lineage>
        <taxon>Bacteria</taxon>
        <taxon>Candidatus Curtissiibacteriota</taxon>
    </lineage>
</organism>
<comment type="caution">
    <text evidence="1">The sequence shown here is derived from an EMBL/GenBank/DDBJ whole genome shotgun (WGS) entry which is preliminary data.</text>
</comment>